<dbReference type="GO" id="GO:0004930">
    <property type="term" value="F:G protein-coupled receptor activity"/>
    <property type="evidence" value="ECO:0007669"/>
    <property type="project" value="UniProtKB-KW"/>
</dbReference>
<dbReference type="EMBL" id="JAODUO010000585">
    <property type="protein sequence ID" value="KAK2177673.1"/>
    <property type="molecule type" value="Genomic_DNA"/>
</dbReference>
<dbReference type="PANTHER" id="PTHR24235">
    <property type="entry name" value="NEUROPEPTIDE Y RECEPTOR"/>
    <property type="match status" value="1"/>
</dbReference>
<keyword evidence="2 8" id="KW-0812">Transmembrane</keyword>
<keyword evidence="4 8" id="KW-0297">G-protein coupled receptor</keyword>
<name>A0AAD9KVS4_RIDPI</name>
<comment type="similarity">
    <text evidence="8">Belongs to the G-protein coupled receptor 1 family.</text>
</comment>
<feature type="transmembrane region" description="Helical" evidence="10">
    <location>
        <begin position="123"/>
        <end position="141"/>
    </location>
</feature>
<dbReference type="SUPFAM" id="SSF81321">
    <property type="entry name" value="Family A G protein-coupled receptor-like"/>
    <property type="match status" value="1"/>
</dbReference>
<dbReference type="InterPro" id="IPR017452">
    <property type="entry name" value="GPCR_Rhodpsn_7TM"/>
</dbReference>
<protein>
    <recommendedName>
        <fullName evidence="11">G-protein coupled receptors family 1 profile domain-containing protein</fullName>
    </recommendedName>
</protein>
<dbReference type="Proteomes" id="UP001209878">
    <property type="component" value="Unassembled WGS sequence"/>
</dbReference>
<dbReference type="Gene3D" id="1.20.1070.10">
    <property type="entry name" value="Rhodopsin 7-helix transmembrane proteins"/>
    <property type="match status" value="1"/>
</dbReference>
<dbReference type="Pfam" id="PF00001">
    <property type="entry name" value="7tm_1"/>
    <property type="match status" value="1"/>
</dbReference>
<dbReference type="PANTHER" id="PTHR24235:SF12">
    <property type="entry name" value="G-PROTEIN COUPLED RECEPTORS FAMILY 1 PROFILE DOMAIN-CONTAINING PROTEIN"/>
    <property type="match status" value="1"/>
</dbReference>
<keyword evidence="6 8" id="KW-0675">Receptor</keyword>
<evidence type="ECO:0000256" key="8">
    <source>
        <dbReference type="RuleBase" id="RU000688"/>
    </source>
</evidence>
<feature type="domain" description="G-protein coupled receptors family 1 profile" evidence="11">
    <location>
        <begin position="102"/>
        <end position="221"/>
    </location>
</feature>
<keyword evidence="3 10" id="KW-1133">Transmembrane helix</keyword>
<dbReference type="InterPro" id="IPR000276">
    <property type="entry name" value="GPCR_Rhodpsn"/>
</dbReference>
<evidence type="ECO:0000256" key="1">
    <source>
        <dbReference type="ARBA" id="ARBA00004141"/>
    </source>
</evidence>
<evidence type="ECO:0000256" key="4">
    <source>
        <dbReference type="ARBA" id="ARBA00023040"/>
    </source>
</evidence>
<reference evidence="12" key="1">
    <citation type="journal article" date="2023" name="Mol. Biol. Evol.">
        <title>Third-Generation Sequencing Reveals the Adaptive Role of the Epigenome in Three Deep-Sea Polychaetes.</title>
        <authorList>
            <person name="Perez M."/>
            <person name="Aroh O."/>
            <person name="Sun Y."/>
            <person name="Lan Y."/>
            <person name="Juniper S.K."/>
            <person name="Young C.R."/>
            <person name="Angers B."/>
            <person name="Qian P.Y."/>
        </authorList>
    </citation>
    <scope>NUCLEOTIDE SEQUENCE</scope>
    <source>
        <strain evidence="12">R07B-5</strain>
    </source>
</reference>
<feature type="transmembrane region" description="Helical" evidence="10">
    <location>
        <begin position="86"/>
        <end position="111"/>
    </location>
</feature>
<feature type="region of interest" description="Disordered" evidence="9">
    <location>
        <begin position="272"/>
        <end position="364"/>
    </location>
</feature>
<organism evidence="12 13">
    <name type="scientific">Ridgeia piscesae</name>
    <name type="common">Tubeworm</name>
    <dbReference type="NCBI Taxonomy" id="27915"/>
    <lineage>
        <taxon>Eukaryota</taxon>
        <taxon>Metazoa</taxon>
        <taxon>Spiralia</taxon>
        <taxon>Lophotrochozoa</taxon>
        <taxon>Annelida</taxon>
        <taxon>Polychaeta</taxon>
        <taxon>Sedentaria</taxon>
        <taxon>Canalipalpata</taxon>
        <taxon>Sabellida</taxon>
        <taxon>Siboglinidae</taxon>
        <taxon>Ridgeia</taxon>
    </lineage>
</organism>
<evidence type="ECO:0000256" key="9">
    <source>
        <dbReference type="SAM" id="MobiDB-lite"/>
    </source>
</evidence>
<keyword evidence="5 10" id="KW-0472">Membrane</keyword>
<dbReference type="PROSITE" id="PS50262">
    <property type="entry name" value="G_PROTEIN_RECEP_F1_2"/>
    <property type="match status" value="1"/>
</dbReference>
<sequence>METWTLAGVGVGVDSGVTGGYVHTVSLPSNGSVMSNASAAWRGDHPDINAFAYNDTFMSREEIQRLLAEHYQSMVPVSNFTASTQVVLIVAFTLLIVFGATGNGLVCYVVAKNPHMRTPRNIFIINLAISDLTLCLFTQPFNLMKVSMSVWHLGDFMCKFVPMFSGTNVFVSTISITAIALDRFQVIVYPTKGNMKNYGTVVALVSIWVISLLMASPLLIFNVTHGVEPYPGVILYRVCVENPGLHYEKGRLLRRVDDLPVPRAHRHRVGGARAHLQQAQVPHGQPAARGRRHLRVPEASKSARGTAQAQDQHAAHRHRGRVRRQLDAAQRLQHPRRFRPGALQADGQGRHGVRRVPPAGARVGVHQPRAVRLAERQLPAGVRQHLLRVVRETEAASAGRQRSASAGEH</sequence>
<dbReference type="PRINTS" id="PR00237">
    <property type="entry name" value="GPCRRHODOPSN"/>
</dbReference>
<evidence type="ECO:0000256" key="6">
    <source>
        <dbReference type="ARBA" id="ARBA00023170"/>
    </source>
</evidence>
<evidence type="ECO:0000256" key="3">
    <source>
        <dbReference type="ARBA" id="ARBA00022989"/>
    </source>
</evidence>
<keyword evidence="13" id="KW-1185">Reference proteome</keyword>
<comment type="subcellular location">
    <subcellularLocation>
        <location evidence="1">Membrane</location>
        <topology evidence="1">Multi-pass membrane protein</topology>
    </subcellularLocation>
</comment>
<evidence type="ECO:0000256" key="5">
    <source>
        <dbReference type="ARBA" id="ARBA00023136"/>
    </source>
</evidence>
<evidence type="ECO:0000256" key="2">
    <source>
        <dbReference type="ARBA" id="ARBA00022692"/>
    </source>
</evidence>
<evidence type="ECO:0000259" key="11">
    <source>
        <dbReference type="PROSITE" id="PS50262"/>
    </source>
</evidence>
<proteinExistence type="inferred from homology"/>
<evidence type="ECO:0000256" key="10">
    <source>
        <dbReference type="SAM" id="Phobius"/>
    </source>
</evidence>
<evidence type="ECO:0000313" key="13">
    <source>
        <dbReference type="Proteomes" id="UP001209878"/>
    </source>
</evidence>
<gene>
    <name evidence="12" type="ORF">NP493_586g01025</name>
</gene>
<keyword evidence="7 8" id="KW-0807">Transducer</keyword>
<dbReference type="AlphaFoldDB" id="A0AAD9KVS4"/>
<evidence type="ECO:0000313" key="12">
    <source>
        <dbReference type="EMBL" id="KAK2177673.1"/>
    </source>
</evidence>
<dbReference type="PROSITE" id="PS00237">
    <property type="entry name" value="G_PROTEIN_RECEP_F1_1"/>
    <property type="match status" value="1"/>
</dbReference>
<dbReference type="GO" id="GO:0016020">
    <property type="term" value="C:membrane"/>
    <property type="evidence" value="ECO:0007669"/>
    <property type="project" value="UniProtKB-SubCell"/>
</dbReference>
<evidence type="ECO:0000256" key="7">
    <source>
        <dbReference type="ARBA" id="ARBA00023224"/>
    </source>
</evidence>
<feature type="transmembrane region" description="Helical" evidence="10">
    <location>
        <begin position="201"/>
        <end position="221"/>
    </location>
</feature>
<accession>A0AAD9KVS4</accession>
<comment type="caution">
    <text evidence="12">The sequence shown here is derived from an EMBL/GenBank/DDBJ whole genome shotgun (WGS) entry which is preliminary data.</text>
</comment>
<feature type="transmembrane region" description="Helical" evidence="10">
    <location>
        <begin position="161"/>
        <end position="181"/>
    </location>
</feature>